<sequence>MNEEQFEQLISAIEQSNKTHLWEYVINALIAAIAALVVTYSVESYRDYSKSKVTYHNLRQIQSSIEKANKLILDEIEEIKLDIKLYKDTKRIGKINLYYRMLIDQLKMARTFLVDYEKYNSFFVYTLDKLISDTEAQNKDIVQFVKSNSIEDYNYSFSPSDNYDLILEQYSIFKSDFKYFRIILRQIKMFFSK</sequence>
<dbReference type="Proteomes" id="UP000192813">
    <property type="component" value="Unassembled WGS sequence"/>
</dbReference>
<feature type="transmembrane region" description="Helical" evidence="1">
    <location>
        <begin position="24"/>
        <end position="42"/>
    </location>
</feature>
<accession>A0A2J9PKF3</accession>
<dbReference type="AlphaFoldDB" id="A0A2J9PKF3"/>
<name>A0A2J9PKF3_9LACT</name>
<protein>
    <submittedName>
        <fullName evidence="2">Uncharacterized protein</fullName>
    </submittedName>
</protein>
<keyword evidence="1" id="KW-0812">Transmembrane</keyword>
<comment type="caution">
    <text evidence="2">The sequence shown here is derived from an EMBL/GenBank/DDBJ whole genome shotgun (WGS) entry which is preliminary data.</text>
</comment>
<dbReference type="RefSeq" id="WP_083067605.1">
    <property type="nucleotide sequence ID" value="NZ_NBTM02000001.1"/>
</dbReference>
<keyword evidence="1" id="KW-1133">Transmembrane helix</keyword>
<proteinExistence type="predicted"/>
<evidence type="ECO:0000256" key="1">
    <source>
        <dbReference type="SAM" id="Phobius"/>
    </source>
</evidence>
<evidence type="ECO:0000313" key="3">
    <source>
        <dbReference type="Proteomes" id="UP000192813"/>
    </source>
</evidence>
<organism evidence="2 3">
    <name type="scientific">Aerococcus viridans</name>
    <dbReference type="NCBI Taxonomy" id="1377"/>
    <lineage>
        <taxon>Bacteria</taxon>
        <taxon>Bacillati</taxon>
        <taxon>Bacillota</taxon>
        <taxon>Bacilli</taxon>
        <taxon>Lactobacillales</taxon>
        <taxon>Aerococcaceae</taxon>
        <taxon>Aerococcus</taxon>
    </lineage>
</organism>
<dbReference type="EMBL" id="NBTM02000001">
    <property type="protein sequence ID" value="PNL90829.1"/>
    <property type="molecule type" value="Genomic_DNA"/>
</dbReference>
<keyword evidence="1" id="KW-0472">Membrane</keyword>
<reference evidence="3" key="1">
    <citation type="submission" date="2017-12" db="EMBL/GenBank/DDBJ databases">
        <title>FDA dAtabase for Regulatory Grade micrObial Sequences (FDA-ARGOS): Supporting development and validation of Infectious Disease Dx tests.</title>
        <authorList>
            <person name="Hoffmann M."/>
            <person name="Allard M."/>
            <person name="Evans P."/>
            <person name="Brown E."/>
            <person name="Tallon L."/>
            <person name="Sadzewicz L."/>
            <person name="Sengamalay N."/>
            <person name="Ott S."/>
            <person name="Godinez A."/>
            <person name="Nagaraj S."/>
            <person name="Vavikolanu K."/>
            <person name="Aluvathingal J."/>
            <person name="Nadendla S."/>
            <person name="Sichtig H."/>
        </authorList>
    </citation>
    <scope>NUCLEOTIDE SEQUENCE [LARGE SCALE GENOMIC DNA]</scope>
    <source>
        <strain evidence="3">FDAARGOS_249</strain>
    </source>
</reference>
<gene>
    <name evidence="2" type="ORF">A6J77_000525</name>
</gene>
<evidence type="ECO:0000313" key="2">
    <source>
        <dbReference type="EMBL" id="PNL90829.1"/>
    </source>
</evidence>